<dbReference type="InterPro" id="IPR012677">
    <property type="entry name" value="Nucleotide-bd_a/b_plait_sf"/>
</dbReference>
<accession>A0A0B1S9Q5</accession>
<evidence type="ECO:0000256" key="3">
    <source>
        <dbReference type="ARBA" id="ARBA00022980"/>
    </source>
</evidence>
<evidence type="ECO:0000256" key="7">
    <source>
        <dbReference type="ARBA" id="ARBA00039977"/>
    </source>
</evidence>
<evidence type="ECO:0000256" key="8">
    <source>
        <dbReference type="ARBA" id="ARBA00041375"/>
    </source>
</evidence>
<evidence type="ECO:0000256" key="4">
    <source>
        <dbReference type="ARBA" id="ARBA00023128"/>
    </source>
</evidence>
<gene>
    <name evidence="9" type="ORF">OESDEN_18271</name>
</gene>
<dbReference type="OrthoDB" id="275582at2759"/>
<dbReference type="InterPro" id="IPR012678">
    <property type="entry name" value="Ribosomal_uL23/eL15/eS24_sf"/>
</dbReference>
<evidence type="ECO:0000256" key="6">
    <source>
        <dbReference type="ARBA" id="ARBA00038782"/>
    </source>
</evidence>
<dbReference type="Gene3D" id="3.30.70.330">
    <property type="match status" value="1"/>
</dbReference>
<dbReference type="PANTHER" id="PTHR12059:SF5">
    <property type="entry name" value="LARGE RIBOSOMAL SUBUNIT PROTEIN UL23M"/>
    <property type="match status" value="1"/>
</dbReference>
<dbReference type="SUPFAM" id="SSF54189">
    <property type="entry name" value="Ribosomal proteins S24e, L23 and L15e"/>
    <property type="match status" value="1"/>
</dbReference>
<dbReference type="PANTHER" id="PTHR12059">
    <property type="entry name" value="RIBOSOMAL PROTEIN L23-RELATED"/>
    <property type="match status" value="1"/>
</dbReference>
<reference evidence="9 10" key="1">
    <citation type="submission" date="2014-03" db="EMBL/GenBank/DDBJ databases">
        <title>Draft genome of the hookworm Oesophagostomum dentatum.</title>
        <authorList>
            <person name="Mitreva M."/>
        </authorList>
    </citation>
    <scope>NUCLEOTIDE SEQUENCE [LARGE SCALE GENOMIC DNA]</scope>
    <source>
        <strain evidence="9 10">OD-Hann</strain>
    </source>
</reference>
<keyword evidence="5" id="KW-0687">Ribonucleoprotein</keyword>
<name>A0A0B1S9Q5_OESDE</name>
<evidence type="ECO:0000313" key="10">
    <source>
        <dbReference type="Proteomes" id="UP000053660"/>
    </source>
</evidence>
<comment type="similarity">
    <text evidence="2">Belongs to the universal ribosomal protein uL23 family.</text>
</comment>
<dbReference type="AlphaFoldDB" id="A0A0B1S9Q5"/>
<comment type="subunit">
    <text evidence="6">Component of the mitochondrial ribosome large subunit (39S) which comprises a 16S rRNA and about 50 distinct proteins.</text>
</comment>
<organism evidence="9 10">
    <name type="scientific">Oesophagostomum dentatum</name>
    <name type="common">Nodular worm</name>
    <dbReference type="NCBI Taxonomy" id="61180"/>
    <lineage>
        <taxon>Eukaryota</taxon>
        <taxon>Metazoa</taxon>
        <taxon>Ecdysozoa</taxon>
        <taxon>Nematoda</taxon>
        <taxon>Chromadorea</taxon>
        <taxon>Rhabditida</taxon>
        <taxon>Rhabditina</taxon>
        <taxon>Rhabditomorpha</taxon>
        <taxon>Strongyloidea</taxon>
        <taxon>Strongylidae</taxon>
        <taxon>Oesophagostomum</taxon>
    </lineage>
</organism>
<dbReference type="GO" id="GO:0032543">
    <property type="term" value="P:mitochondrial translation"/>
    <property type="evidence" value="ECO:0007669"/>
    <property type="project" value="TreeGrafter"/>
</dbReference>
<evidence type="ECO:0000256" key="1">
    <source>
        <dbReference type="ARBA" id="ARBA00004173"/>
    </source>
</evidence>
<keyword evidence="4" id="KW-0496">Mitochondrion</keyword>
<comment type="subcellular location">
    <subcellularLocation>
        <location evidence="1">Mitochondrion</location>
    </subcellularLocation>
</comment>
<evidence type="ECO:0000256" key="5">
    <source>
        <dbReference type="ARBA" id="ARBA00023274"/>
    </source>
</evidence>
<dbReference type="GO" id="GO:0003735">
    <property type="term" value="F:structural constituent of ribosome"/>
    <property type="evidence" value="ECO:0007669"/>
    <property type="project" value="InterPro"/>
</dbReference>
<evidence type="ECO:0000256" key="2">
    <source>
        <dbReference type="ARBA" id="ARBA00006700"/>
    </source>
</evidence>
<keyword evidence="3" id="KW-0689">Ribosomal protein</keyword>
<sequence length="158" mass="18623">MTTRLARLWQPGNPQNYVFLPDFWVAVASNPSVGRKKLPRNCVKFEVDPRMSRRDVRDYLVKIYNLPVRDVRTETKMGEISWSTPGDIQYRKAMWKDGDKKFAYVFMKKGFEFTFPDIFPDDEEEVELQKVKDQQTKLTVNSRFTNRDRKGIGETFGV</sequence>
<keyword evidence="10" id="KW-1185">Reference proteome</keyword>
<evidence type="ECO:0000313" key="9">
    <source>
        <dbReference type="EMBL" id="KHJ82038.1"/>
    </source>
</evidence>
<dbReference type="InterPro" id="IPR013025">
    <property type="entry name" value="Ribosomal_uL23-like"/>
</dbReference>
<dbReference type="GO" id="GO:0005762">
    <property type="term" value="C:mitochondrial large ribosomal subunit"/>
    <property type="evidence" value="ECO:0007669"/>
    <property type="project" value="TreeGrafter"/>
</dbReference>
<dbReference type="FunFam" id="3.30.70.330:FF:000284">
    <property type="entry name" value="39S ribosomal protein L23, mitochondrial"/>
    <property type="match status" value="1"/>
</dbReference>
<dbReference type="EMBL" id="KN582808">
    <property type="protein sequence ID" value="KHJ82038.1"/>
    <property type="molecule type" value="Genomic_DNA"/>
</dbReference>
<proteinExistence type="inferred from homology"/>
<protein>
    <recommendedName>
        <fullName evidence="7">Large ribosomal subunit protein uL23m</fullName>
    </recommendedName>
    <alternativeName>
        <fullName evidence="8">39S ribosomal protein L23, mitochondrial</fullName>
    </alternativeName>
</protein>
<dbReference type="Proteomes" id="UP000053660">
    <property type="component" value="Unassembled WGS sequence"/>
</dbReference>